<organism evidence="1 2">
    <name type="scientific">Cryobacterium melibiosiphilum</name>
    <dbReference type="NCBI Taxonomy" id="995039"/>
    <lineage>
        <taxon>Bacteria</taxon>
        <taxon>Bacillati</taxon>
        <taxon>Actinomycetota</taxon>
        <taxon>Actinomycetes</taxon>
        <taxon>Micrococcales</taxon>
        <taxon>Microbacteriaceae</taxon>
        <taxon>Cryobacterium</taxon>
    </lineage>
</organism>
<proteinExistence type="predicted"/>
<sequence>MWLVADPLVIHADLMLFLTGWFREALAARPESYCQGVVVTHQEPSGDLPERCLVIRVDGGPDTSILTAERDVGLSILAGTKENPQEAIQLALMVHALRSQIPGLEPGNPVAAVLSSNGPFAVVETQPVARQYITLVLGVVGTLL</sequence>
<dbReference type="AlphaFoldDB" id="A0A3A5MG84"/>
<keyword evidence="2" id="KW-1185">Reference proteome</keyword>
<dbReference type="Proteomes" id="UP000272015">
    <property type="component" value="Unassembled WGS sequence"/>
</dbReference>
<comment type="caution">
    <text evidence="1">The sequence shown here is derived from an EMBL/GenBank/DDBJ whole genome shotgun (WGS) entry which is preliminary data.</text>
</comment>
<dbReference type="EMBL" id="QZVS01000085">
    <property type="protein sequence ID" value="RJT88125.1"/>
    <property type="molecule type" value="Genomic_DNA"/>
</dbReference>
<protein>
    <submittedName>
        <fullName evidence="1">Uncharacterized protein</fullName>
    </submittedName>
</protein>
<evidence type="ECO:0000313" key="2">
    <source>
        <dbReference type="Proteomes" id="UP000272015"/>
    </source>
</evidence>
<evidence type="ECO:0000313" key="1">
    <source>
        <dbReference type="EMBL" id="RJT88125.1"/>
    </source>
</evidence>
<name>A0A3A5MG84_9MICO</name>
<accession>A0A3A5MG84</accession>
<reference evidence="1 2" key="1">
    <citation type="submission" date="2018-09" db="EMBL/GenBank/DDBJ databases">
        <title>Novel species of Cryobacterium.</title>
        <authorList>
            <person name="Liu Q."/>
            <person name="Xin Y.-H."/>
        </authorList>
    </citation>
    <scope>NUCLEOTIDE SEQUENCE [LARGE SCALE GENOMIC DNA]</scope>
    <source>
        <strain evidence="1 2">Hh39</strain>
    </source>
</reference>
<gene>
    <name evidence="1" type="ORF">D6T64_12115</name>
</gene>